<dbReference type="PANTHER" id="PTHR43470:SF3">
    <property type="entry name" value="PHOSPHATE TRANSPORT SYSTEM PERMEASE PROTEIN PSTA-RELATED"/>
    <property type="match status" value="1"/>
</dbReference>
<keyword evidence="6 8" id="KW-1133">Transmembrane helix</keyword>
<feature type="transmembrane region" description="Helical" evidence="8">
    <location>
        <begin position="263"/>
        <end position="283"/>
    </location>
</feature>
<reference evidence="10" key="1">
    <citation type="submission" date="2021-04" db="EMBL/GenBank/DDBJ databases">
        <title>Sinoanaerobacter chloroacetimidivorans sp. nov., an obligate anaerobic bacterium isolated from anaerobic sludge.</title>
        <authorList>
            <person name="Bao Y."/>
        </authorList>
    </citation>
    <scope>NUCLEOTIDE SEQUENCE</scope>
    <source>
        <strain evidence="10">BAD-6</strain>
    </source>
</reference>
<evidence type="ECO:0000313" key="10">
    <source>
        <dbReference type="EMBL" id="MBR0597141.1"/>
    </source>
</evidence>
<dbReference type="InterPro" id="IPR035906">
    <property type="entry name" value="MetI-like_sf"/>
</dbReference>
<dbReference type="Pfam" id="PF00528">
    <property type="entry name" value="BPD_transp_1"/>
    <property type="match status" value="1"/>
</dbReference>
<evidence type="ECO:0000256" key="4">
    <source>
        <dbReference type="ARBA" id="ARBA00022475"/>
    </source>
</evidence>
<keyword evidence="3" id="KW-0813">Transport</keyword>
<dbReference type="InterPro" id="IPR000515">
    <property type="entry name" value="MetI-like"/>
</dbReference>
<dbReference type="Gene3D" id="1.10.3720.10">
    <property type="entry name" value="MetI-like"/>
    <property type="match status" value="1"/>
</dbReference>
<dbReference type="PROSITE" id="PS50928">
    <property type="entry name" value="ABC_TM1"/>
    <property type="match status" value="1"/>
</dbReference>
<comment type="caution">
    <text evidence="10">The sequence shown here is derived from an EMBL/GenBank/DDBJ whole genome shotgun (WGS) entry which is preliminary data.</text>
</comment>
<dbReference type="PANTHER" id="PTHR43470">
    <property type="entry name" value="PHOSPHATE TRANSPORT SYSTEM PERMEASE PROTEIN PSTA-RELATED"/>
    <property type="match status" value="1"/>
</dbReference>
<evidence type="ECO:0000256" key="8">
    <source>
        <dbReference type="RuleBase" id="RU363043"/>
    </source>
</evidence>
<keyword evidence="5 8" id="KW-0812">Transmembrane</keyword>
<evidence type="ECO:0000256" key="3">
    <source>
        <dbReference type="ARBA" id="ARBA00022448"/>
    </source>
</evidence>
<organism evidence="10 11">
    <name type="scientific">Sinanaerobacter chloroacetimidivorans</name>
    <dbReference type="NCBI Taxonomy" id="2818044"/>
    <lineage>
        <taxon>Bacteria</taxon>
        <taxon>Bacillati</taxon>
        <taxon>Bacillota</taxon>
        <taxon>Clostridia</taxon>
        <taxon>Peptostreptococcales</taxon>
        <taxon>Anaerovoracaceae</taxon>
        <taxon>Sinanaerobacter</taxon>
    </lineage>
</organism>
<comment type="caution">
    <text evidence="8">Lacks conserved residue(s) required for the propagation of feature annotation.</text>
</comment>
<accession>A0A8J7VYR4</accession>
<dbReference type="Proteomes" id="UP000675664">
    <property type="component" value="Unassembled WGS sequence"/>
</dbReference>
<dbReference type="RefSeq" id="WP_227017270.1">
    <property type="nucleotide sequence ID" value="NZ_JAGSND010000002.1"/>
</dbReference>
<comment type="similarity">
    <text evidence="2 8">Belongs to the binding-protein-dependent transport system permease family. CysTW subfamily.</text>
</comment>
<reference evidence="10" key="2">
    <citation type="submission" date="2021-04" db="EMBL/GenBank/DDBJ databases">
        <authorList>
            <person name="Liu J."/>
        </authorList>
    </citation>
    <scope>NUCLEOTIDE SEQUENCE</scope>
    <source>
        <strain evidence="10">BAD-6</strain>
    </source>
</reference>
<evidence type="ECO:0000256" key="2">
    <source>
        <dbReference type="ARBA" id="ARBA00007069"/>
    </source>
</evidence>
<feature type="transmembrane region" description="Helical" evidence="8">
    <location>
        <begin position="24"/>
        <end position="50"/>
    </location>
</feature>
<feature type="transmembrane region" description="Helical" evidence="8">
    <location>
        <begin position="147"/>
        <end position="165"/>
    </location>
</feature>
<keyword evidence="7 8" id="KW-0472">Membrane</keyword>
<evidence type="ECO:0000256" key="6">
    <source>
        <dbReference type="ARBA" id="ARBA00022989"/>
    </source>
</evidence>
<comment type="subcellular location">
    <subcellularLocation>
        <location evidence="1 8">Cell membrane</location>
        <topology evidence="1 8">Multi-pass membrane protein</topology>
    </subcellularLocation>
</comment>
<evidence type="ECO:0000259" key="9">
    <source>
        <dbReference type="PROSITE" id="PS50928"/>
    </source>
</evidence>
<sequence>MTDQNIRNTKINKDRKKIKTTKNVIFYGLIGFLAAVTLAALIIIIGYILINGLSHINLEFLTEEPRRMGKEGGIFSIIIGTLYVTGVGILIATPIGIAAAVYFTEYAKEGKGVTLIRFFTEILAGIPSIIFGLFGFAFFVIFLGMGWSVLSGGLTLAMMVLPTLIRATEESLKTVPMAYREGSLSLGATKWQTIIKVIIPCCKPGILTGLILGIGRAIGETAAIMLTVGGSLRVPDSLFDSTRTMAVHLYILSAEGLSQEKTYATAALLIVIVLLINTAANLIGSSLGGRNGN</sequence>
<evidence type="ECO:0000256" key="5">
    <source>
        <dbReference type="ARBA" id="ARBA00022692"/>
    </source>
</evidence>
<dbReference type="SUPFAM" id="SSF161098">
    <property type="entry name" value="MetI-like"/>
    <property type="match status" value="1"/>
</dbReference>
<dbReference type="GO" id="GO:0005886">
    <property type="term" value="C:plasma membrane"/>
    <property type="evidence" value="ECO:0007669"/>
    <property type="project" value="UniProtKB-SubCell"/>
</dbReference>
<gene>
    <name evidence="10" type="primary">pstA</name>
    <name evidence="10" type="ORF">KCX82_04595</name>
</gene>
<evidence type="ECO:0000256" key="1">
    <source>
        <dbReference type="ARBA" id="ARBA00004651"/>
    </source>
</evidence>
<dbReference type="GO" id="GO:0005315">
    <property type="term" value="F:phosphate transmembrane transporter activity"/>
    <property type="evidence" value="ECO:0007669"/>
    <property type="project" value="InterPro"/>
</dbReference>
<evidence type="ECO:0000256" key="7">
    <source>
        <dbReference type="ARBA" id="ARBA00023136"/>
    </source>
</evidence>
<dbReference type="GO" id="GO:0035435">
    <property type="term" value="P:phosphate ion transmembrane transport"/>
    <property type="evidence" value="ECO:0007669"/>
    <property type="project" value="InterPro"/>
</dbReference>
<dbReference type="AlphaFoldDB" id="A0A8J7VYR4"/>
<evidence type="ECO:0000313" key="11">
    <source>
        <dbReference type="Proteomes" id="UP000675664"/>
    </source>
</evidence>
<dbReference type="InterPro" id="IPR005672">
    <property type="entry name" value="Phosphate_PstA"/>
</dbReference>
<feature type="transmembrane region" description="Helical" evidence="8">
    <location>
        <begin position="115"/>
        <end position="141"/>
    </location>
</feature>
<feature type="transmembrane region" description="Helical" evidence="8">
    <location>
        <begin position="74"/>
        <end position="103"/>
    </location>
</feature>
<dbReference type="CDD" id="cd06261">
    <property type="entry name" value="TM_PBP2"/>
    <property type="match status" value="1"/>
</dbReference>
<feature type="domain" description="ABC transmembrane type-1" evidence="9">
    <location>
        <begin position="78"/>
        <end position="284"/>
    </location>
</feature>
<keyword evidence="11" id="KW-1185">Reference proteome</keyword>
<keyword evidence="4 8" id="KW-1003">Cell membrane</keyword>
<protein>
    <recommendedName>
        <fullName evidence="8">Phosphate transport system permease protein PstA</fullName>
    </recommendedName>
</protein>
<dbReference type="NCBIfam" id="TIGR00974">
    <property type="entry name" value="3a0107s02c"/>
    <property type="match status" value="1"/>
</dbReference>
<proteinExistence type="inferred from homology"/>
<name>A0A8J7VYR4_9FIRM</name>
<dbReference type="EMBL" id="JAGSND010000002">
    <property type="protein sequence ID" value="MBR0597141.1"/>
    <property type="molecule type" value="Genomic_DNA"/>
</dbReference>